<name>A0AAJ2R1T1_DELAC</name>
<dbReference type="InterPro" id="IPR047640">
    <property type="entry name" value="RpiR-like"/>
</dbReference>
<dbReference type="GO" id="GO:0097367">
    <property type="term" value="F:carbohydrate derivative binding"/>
    <property type="evidence" value="ECO:0007669"/>
    <property type="project" value="InterPro"/>
</dbReference>
<dbReference type="Gene3D" id="3.40.50.10490">
    <property type="entry name" value="Glucose-6-phosphate isomerase like protein, domain 1"/>
    <property type="match status" value="1"/>
</dbReference>
<dbReference type="InterPro" id="IPR046348">
    <property type="entry name" value="SIS_dom_sf"/>
</dbReference>
<keyword evidence="1" id="KW-0805">Transcription regulation</keyword>
<feature type="domain" description="HTH rpiR-type" evidence="6">
    <location>
        <begin position="16"/>
        <end position="92"/>
    </location>
</feature>
<dbReference type="EMBL" id="JAWWMZ010000011">
    <property type="protein sequence ID" value="MDX4956495.1"/>
    <property type="molecule type" value="Genomic_DNA"/>
</dbReference>
<keyword evidence="2" id="KW-0238">DNA-binding</keyword>
<dbReference type="PANTHER" id="PTHR30514">
    <property type="entry name" value="GLUCOKINASE"/>
    <property type="match status" value="1"/>
</dbReference>
<dbReference type="RefSeq" id="WP_319075966.1">
    <property type="nucleotide sequence ID" value="NZ_JAWWMZ010000011.1"/>
</dbReference>
<evidence type="ECO:0000256" key="5">
    <source>
        <dbReference type="SAM" id="MobiDB-lite"/>
    </source>
</evidence>
<organism evidence="8 9">
    <name type="scientific">Delftia acidovorans</name>
    <name type="common">Pseudomonas acidovorans</name>
    <name type="synonym">Comamonas acidovorans</name>
    <dbReference type="NCBI Taxonomy" id="80866"/>
    <lineage>
        <taxon>Bacteria</taxon>
        <taxon>Pseudomonadati</taxon>
        <taxon>Pseudomonadota</taxon>
        <taxon>Betaproteobacteria</taxon>
        <taxon>Burkholderiales</taxon>
        <taxon>Comamonadaceae</taxon>
        <taxon>Delftia</taxon>
    </lineage>
</organism>
<evidence type="ECO:0000256" key="2">
    <source>
        <dbReference type="ARBA" id="ARBA00023125"/>
    </source>
</evidence>
<dbReference type="Pfam" id="PF01418">
    <property type="entry name" value="HTH_6"/>
    <property type="match status" value="1"/>
</dbReference>
<reference evidence="8" key="1">
    <citation type="submission" date="2023-11" db="EMBL/GenBank/DDBJ databases">
        <title>Identification and selenium tolerance of Delftia acidovorans R3-25.</title>
        <authorList>
            <person name="Zhang S."/>
            <person name="Liu Y."/>
            <person name="Guo Y."/>
        </authorList>
    </citation>
    <scope>NUCLEOTIDE SEQUENCE</scope>
    <source>
        <strain evidence="8">R3-25</strain>
    </source>
</reference>
<evidence type="ECO:0000256" key="3">
    <source>
        <dbReference type="ARBA" id="ARBA00023152"/>
    </source>
</evidence>
<dbReference type="InterPro" id="IPR036388">
    <property type="entry name" value="WH-like_DNA-bd_sf"/>
</dbReference>
<dbReference type="GO" id="GO:0006096">
    <property type="term" value="P:glycolytic process"/>
    <property type="evidence" value="ECO:0007669"/>
    <property type="project" value="UniProtKB-KW"/>
</dbReference>
<dbReference type="InterPro" id="IPR000281">
    <property type="entry name" value="HTH_RpiR"/>
</dbReference>
<keyword evidence="4" id="KW-0804">Transcription</keyword>
<dbReference type="GO" id="GO:0003700">
    <property type="term" value="F:DNA-binding transcription factor activity"/>
    <property type="evidence" value="ECO:0007669"/>
    <property type="project" value="InterPro"/>
</dbReference>
<evidence type="ECO:0000313" key="9">
    <source>
        <dbReference type="Proteomes" id="UP001287445"/>
    </source>
</evidence>
<evidence type="ECO:0000313" key="8">
    <source>
        <dbReference type="EMBL" id="MDX4956495.1"/>
    </source>
</evidence>
<dbReference type="Gene3D" id="1.10.10.10">
    <property type="entry name" value="Winged helix-like DNA-binding domain superfamily/Winged helix DNA-binding domain"/>
    <property type="match status" value="1"/>
</dbReference>
<dbReference type="SUPFAM" id="SSF53697">
    <property type="entry name" value="SIS domain"/>
    <property type="match status" value="1"/>
</dbReference>
<dbReference type="SUPFAM" id="SSF46689">
    <property type="entry name" value="Homeodomain-like"/>
    <property type="match status" value="1"/>
</dbReference>
<dbReference type="InterPro" id="IPR001347">
    <property type="entry name" value="SIS_dom"/>
</dbReference>
<proteinExistence type="predicted"/>
<feature type="domain" description="SIS" evidence="7">
    <location>
        <begin position="143"/>
        <end position="282"/>
    </location>
</feature>
<dbReference type="PROSITE" id="PS51071">
    <property type="entry name" value="HTH_RPIR"/>
    <property type="match status" value="1"/>
</dbReference>
<comment type="caution">
    <text evidence="8">The sequence shown here is derived from an EMBL/GenBank/DDBJ whole genome shotgun (WGS) entry which is preliminary data.</text>
</comment>
<protein>
    <submittedName>
        <fullName evidence="8">MurR/RpiR family transcriptional regulator</fullName>
    </submittedName>
</protein>
<dbReference type="Proteomes" id="UP001287445">
    <property type="component" value="Unassembled WGS sequence"/>
</dbReference>
<dbReference type="InterPro" id="IPR009057">
    <property type="entry name" value="Homeodomain-like_sf"/>
</dbReference>
<dbReference type="AlphaFoldDB" id="A0AAJ2R1T1"/>
<dbReference type="Pfam" id="PF01380">
    <property type="entry name" value="SIS"/>
    <property type="match status" value="1"/>
</dbReference>
<dbReference type="PROSITE" id="PS51464">
    <property type="entry name" value="SIS"/>
    <property type="match status" value="1"/>
</dbReference>
<dbReference type="CDD" id="cd05013">
    <property type="entry name" value="SIS_RpiR"/>
    <property type="match status" value="1"/>
</dbReference>
<feature type="region of interest" description="Disordered" evidence="5">
    <location>
        <begin position="299"/>
        <end position="325"/>
    </location>
</feature>
<sequence>MKDTIHFHSFMELHPHPAVQELLRASVDGSPAVARVGRWMAAHPVLAVTLSAEEVANACGGSLAAVNRFAKHAGYEGFADLRLHLGRQLQQALEPVNKLRAAHGPEAATAGAVGTMGEQAFGHTQRNLQAAAQACDPGLLDQLAQRICRARRVLFMGFGSSHHVAAFGADVLQPYLQQVVEVTSAGGSEQAVRRMTGLTEQDVLIAISLPRYSREAVALTAHARQRGALTIAITDEATSPLAREADYTLLAPASHPLLPSSPMAAMAMVEALATQVIRATPQAVRSLVELSESVLPYLTPDADTASPTAGKPQPQAPHPAGKDSL</sequence>
<evidence type="ECO:0000256" key="4">
    <source>
        <dbReference type="ARBA" id="ARBA00023163"/>
    </source>
</evidence>
<evidence type="ECO:0000259" key="6">
    <source>
        <dbReference type="PROSITE" id="PS51071"/>
    </source>
</evidence>
<evidence type="ECO:0000259" key="7">
    <source>
        <dbReference type="PROSITE" id="PS51464"/>
    </source>
</evidence>
<keyword evidence="3" id="KW-0324">Glycolysis</keyword>
<dbReference type="GO" id="GO:0003677">
    <property type="term" value="F:DNA binding"/>
    <property type="evidence" value="ECO:0007669"/>
    <property type="project" value="UniProtKB-KW"/>
</dbReference>
<accession>A0AAJ2R1T1</accession>
<gene>
    <name evidence="8" type="ORF">SGN30_24035</name>
</gene>
<evidence type="ECO:0000256" key="1">
    <source>
        <dbReference type="ARBA" id="ARBA00023015"/>
    </source>
</evidence>
<dbReference type="InterPro" id="IPR035472">
    <property type="entry name" value="RpiR-like_SIS"/>
</dbReference>